<organism evidence="2 3">
    <name type="scientific">Hanamia caeni</name>
    <dbReference type="NCBI Taxonomy" id="2294116"/>
    <lineage>
        <taxon>Bacteria</taxon>
        <taxon>Pseudomonadati</taxon>
        <taxon>Bacteroidota</taxon>
        <taxon>Chitinophagia</taxon>
        <taxon>Chitinophagales</taxon>
        <taxon>Chitinophagaceae</taxon>
        <taxon>Hanamia</taxon>
    </lineage>
</organism>
<feature type="domain" description="MobA/VirD2-like nuclease" evidence="1">
    <location>
        <begin position="17"/>
        <end position="151"/>
    </location>
</feature>
<dbReference type="EMBL" id="RJJR01000001">
    <property type="protein sequence ID" value="RNI39902.1"/>
    <property type="molecule type" value="Genomic_DNA"/>
</dbReference>
<dbReference type="InterPro" id="IPR005094">
    <property type="entry name" value="Endonuclease_MobA/VirD2"/>
</dbReference>
<dbReference type="AlphaFoldDB" id="A0A3M9NQ18"/>
<comment type="caution">
    <text evidence="2">The sequence shown here is derived from an EMBL/GenBank/DDBJ whole genome shotgun (WGS) entry which is preliminary data.</text>
</comment>
<evidence type="ECO:0000313" key="3">
    <source>
        <dbReference type="Proteomes" id="UP000267223"/>
    </source>
</evidence>
<evidence type="ECO:0000259" key="1">
    <source>
        <dbReference type="Pfam" id="PF03432"/>
    </source>
</evidence>
<proteinExistence type="predicted"/>
<sequence length="418" mass="47771">MVARINTVKSISKALNYNEQKVANGKAECITASGFIKDINRLNFYDKLHHFERLISLNERATINTLHVSLNFDSSDKINTEKLQAIAREYIERIGFGKQPFLVYRHDDAGHPHIHIVTTNIQSDGSRISLHNIGKNQSEKARKEIEIEFGLIKAESSKQTNKLNIDSLNVPKIIYGKSETKRAIANVLMKVIPQYKFTSLSALNAVLKLYNVTAERGEKDSRIYKNKGLTYQILDVNGNKTGIPIKASSIYMKPTMAFLANKFLENETLRKPHLKRIQTNIDWALNQKPNTLNGLTSTLEKESISMVTWKNKENIIYGVTYIDHKTKCIFNGSELGKHYSAKSIVNRCRMELKTQKEPGNENEQMVHRNEKEIVISPSIKTDISKTLDNLSEPIPTGNYIPYQLKKSRKKKKRRRISI</sequence>
<dbReference type="Pfam" id="PF03432">
    <property type="entry name" value="Relaxase"/>
    <property type="match status" value="1"/>
</dbReference>
<dbReference type="RefSeq" id="WP_123118793.1">
    <property type="nucleotide sequence ID" value="NZ_RJJR01000001.1"/>
</dbReference>
<name>A0A3M9NQ18_9BACT</name>
<evidence type="ECO:0000313" key="2">
    <source>
        <dbReference type="EMBL" id="RNI39902.1"/>
    </source>
</evidence>
<dbReference type="Proteomes" id="UP000267223">
    <property type="component" value="Unassembled WGS sequence"/>
</dbReference>
<protein>
    <submittedName>
        <fullName evidence="2">Relaxase</fullName>
    </submittedName>
</protein>
<keyword evidence="3" id="KW-1185">Reference proteome</keyword>
<gene>
    <name evidence="2" type="ORF">EFY79_00940</name>
</gene>
<dbReference type="OrthoDB" id="915634at2"/>
<accession>A0A3M9NQ18</accession>
<reference evidence="2 3" key="1">
    <citation type="submission" date="2018-11" db="EMBL/GenBank/DDBJ databases">
        <title>Draft genome sequence of Ferruginibacter sp. BO-59.</title>
        <authorList>
            <person name="Im W.T."/>
        </authorList>
    </citation>
    <scope>NUCLEOTIDE SEQUENCE [LARGE SCALE GENOMIC DNA]</scope>
    <source>
        <strain evidence="2 3">BO-59</strain>
    </source>
</reference>